<gene>
    <name evidence="1" type="ORF">MBAV_001213</name>
</gene>
<proteinExistence type="predicted"/>
<dbReference type="EMBL" id="LACI01000537">
    <property type="protein sequence ID" value="KJU86595.1"/>
    <property type="molecule type" value="Genomic_DNA"/>
</dbReference>
<reference evidence="1 2" key="1">
    <citation type="submission" date="2015-02" db="EMBL/GenBank/DDBJ databases">
        <title>Single-cell genomics of uncultivated deep-branching MTB reveals a conserved set of magnetosome genes.</title>
        <authorList>
            <person name="Kolinko S."/>
            <person name="Richter M."/>
            <person name="Glockner F.O."/>
            <person name="Brachmann A."/>
            <person name="Schuler D."/>
        </authorList>
    </citation>
    <scope>NUCLEOTIDE SEQUENCE [LARGE SCALE GENOMIC DNA]</scope>
    <source>
        <strain evidence="1">TM-1</strain>
    </source>
</reference>
<evidence type="ECO:0000313" key="2">
    <source>
        <dbReference type="Proteomes" id="UP000033423"/>
    </source>
</evidence>
<sequence>MREKSILQKIEVFNGKYDMQDTMKFTVRQHLSPPKKIVSKSGNKPLGDYVFILRDLDCEDKKEIEYTIDNELSDYKGCYSVHFAVQEIEAWMIADQNCFKSFYKNKSAQIISAIKKIPHSSTPEEIDCEPKKISELLEEIAYKYNSDYKKTKQGTQLLDLVNPDVVASKCPSFADFRNDLRAHIGLPSIIL</sequence>
<dbReference type="AlphaFoldDB" id="A0A0F3GXK8"/>
<evidence type="ECO:0008006" key="3">
    <source>
        <dbReference type="Google" id="ProtNLM"/>
    </source>
</evidence>
<dbReference type="InterPro" id="IPR025455">
    <property type="entry name" value="DUF4276"/>
</dbReference>
<organism evidence="1 2">
    <name type="scientific">Candidatus Magnetobacterium bavaricum</name>
    <dbReference type="NCBI Taxonomy" id="29290"/>
    <lineage>
        <taxon>Bacteria</taxon>
        <taxon>Pseudomonadati</taxon>
        <taxon>Nitrospirota</taxon>
        <taxon>Thermodesulfovibrionia</taxon>
        <taxon>Thermodesulfovibrionales</taxon>
        <taxon>Candidatus Magnetobacteriaceae</taxon>
        <taxon>Candidatus Magnetobacterium</taxon>
    </lineage>
</organism>
<name>A0A0F3GXK8_9BACT</name>
<protein>
    <recommendedName>
        <fullName evidence="3">DUF4276 family protein</fullName>
    </recommendedName>
</protein>
<keyword evidence="2" id="KW-1185">Reference proteome</keyword>
<dbReference type="Proteomes" id="UP000033423">
    <property type="component" value="Unassembled WGS sequence"/>
</dbReference>
<dbReference type="Pfam" id="PF14103">
    <property type="entry name" value="DUF4276"/>
    <property type="match status" value="1"/>
</dbReference>
<comment type="caution">
    <text evidence="1">The sequence shown here is derived from an EMBL/GenBank/DDBJ whole genome shotgun (WGS) entry which is preliminary data.</text>
</comment>
<accession>A0A0F3GXK8</accession>
<evidence type="ECO:0000313" key="1">
    <source>
        <dbReference type="EMBL" id="KJU86595.1"/>
    </source>
</evidence>